<gene>
    <name evidence="12" type="ORF">ASZ90_003054</name>
</gene>
<evidence type="ECO:0000256" key="6">
    <source>
        <dbReference type="ARBA" id="ARBA00022989"/>
    </source>
</evidence>
<dbReference type="InterPro" id="IPR050324">
    <property type="entry name" value="CDP-alcohol_PTase-I"/>
</dbReference>
<protein>
    <submittedName>
        <fullName evidence="12">Cdp-diacylglycerol--glycerol-3-phosphate 3-phosphatidyltransferase</fullName>
        <ecNumber evidence="12">2.7.8.5</ecNumber>
    </submittedName>
</protein>
<feature type="transmembrane region" description="Helical" evidence="11">
    <location>
        <begin position="156"/>
        <end position="182"/>
    </location>
</feature>
<keyword evidence="8 11" id="KW-0472">Membrane</keyword>
<evidence type="ECO:0000256" key="5">
    <source>
        <dbReference type="ARBA" id="ARBA00022692"/>
    </source>
</evidence>
<keyword evidence="7" id="KW-0443">Lipid metabolism</keyword>
<name>A0A0W8G1R0_9ZZZZ</name>
<dbReference type="GO" id="GO:0046474">
    <property type="term" value="P:glycerophospholipid biosynthetic process"/>
    <property type="evidence" value="ECO:0007669"/>
    <property type="project" value="TreeGrafter"/>
</dbReference>
<keyword evidence="5 11" id="KW-0812">Transmembrane</keyword>
<feature type="transmembrane region" description="Helical" evidence="11">
    <location>
        <begin position="131"/>
        <end position="150"/>
    </location>
</feature>
<evidence type="ECO:0000256" key="2">
    <source>
        <dbReference type="ARBA" id="ARBA00010441"/>
    </source>
</evidence>
<keyword evidence="6 11" id="KW-1133">Transmembrane helix</keyword>
<evidence type="ECO:0000256" key="4">
    <source>
        <dbReference type="ARBA" id="ARBA00022679"/>
    </source>
</evidence>
<dbReference type="GO" id="GO:0016020">
    <property type="term" value="C:membrane"/>
    <property type="evidence" value="ECO:0007669"/>
    <property type="project" value="UniProtKB-SubCell"/>
</dbReference>
<dbReference type="PIRSF" id="PIRSF000847">
    <property type="entry name" value="Phos_ph_gly_syn"/>
    <property type="match status" value="1"/>
</dbReference>
<evidence type="ECO:0000313" key="12">
    <source>
        <dbReference type="EMBL" id="KUG27099.1"/>
    </source>
</evidence>
<dbReference type="InterPro" id="IPR043130">
    <property type="entry name" value="CDP-OH_PTrfase_TM_dom"/>
</dbReference>
<evidence type="ECO:0000256" key="10">
    <source>
        <dbReference type="ARBA" id="ARBA00023264"/>
    </source>
</evidence>
<comment type="caution">
    <text evidence="12">The sequence shown here is derived from an EMBL/GenBank/DDBJ whole genome shotgun (WGS) entry which is preliminary data.</text>
</comment>
<evidence type="ECO:0000256" key="9">
    <source>
        <dbReference type="ARBA" id="ARBA00023209"/>
    </source>
</evidence>
<dbReference type="Pfam" id="PF01066">
    <property type="entry name" value="CDP-OH_P_transf"/>
    <property type="match status" value="1"/>
</dbReference>
<accession>A0A0W8G1R0</accession>
<dbReference type="InterPro" id="IPR000462">
    <property type="entry name" value="CDP-OH_P_trans"/>
</dbReference>
<keyword evidence="10" id="KW-1208">Phospholipid metabolism</keyword>
<feature type="transmembrane region" description="Helical" evidence="11">
    <location>
        <begin position="12"/>
        <end position="31"/>
    </location>
</feature>
<comment type="similarity">
    <text evidence="2">Belongs to the CDP-alcohol phosphatidyltransferase class-I family.</text>
</comment>
<keyword evidence="9" id="KW-0594">Phospholipid biosynthesis</keyword>
<keyword evidence="4 12" id="KW-0808">Transferase</keyword>
<evidence type="ECO:0000256" key="1">
    <source>
        <dbReference type="ARBA" id="ARBA00004141"/>
    </source>
</evidence>
<evidence type="ECO:0000256" key="8">
    <source>
        <dbReference type="ARBA" id="ARBA00023136"/>
    </source>
</evidence>
<dbReference type="Gene3D" id="1.20.120.1760">
    <property type="match status" value="1"/>
</dbReference>
<dbReference type="PANTHER" id="PTHR14269">
    <property type="entry name" value="CDP-DIACYLGLYCEROL--GLYCEROL-3-PHOSPHATE 3-PHOSPHATIDYLTRANSFERASE-RELATED"/>
    <property type="match status" value="1"/>
</dbReference>
<reference evidence="12" key="1">
    <citation type="journal article" date="2015" name="Proc. Natl. Acad. Sci. U.S.A.">
        <title>Networks of energetic and metabolic interactions define dynamics in microbial communities.</title>
        <authorList>
            <person name="Embree M."/>
            <person name="Liu J.K."/>
            <person name="Al-Bassam M.M."/>
            <person name="Zengler K."/>
        </authorList>
    </citation>
    <scope>NUCLEOTIDE SEQUENCE</scope>
</reference>
<sequence length="198" mass="21242">MGIGEKNWTIPNLLTIFRVLLTPVFVVLFMQERLYSALLTFGAAGLTDALDGTIARVLHQRSRLGAMLDPLADKILLVTSFVCLAIKGWIPGWLAVVVVSRDVIIVGGLAVLSFSGVDVKERIRPLMISKINTTAQMLLILAVLGGRAFFGNGDEAALILAQGILVATVAVLSVLSGTLYIFKWFGSFPTDGKNGNGR</sequence>
<dbReference type="EC" id="2.7.8.5" evidence="12"/>
<feature type="transmembrane region" description="Helical" evidence="11">
    <location>
        <begin position="71"/>
        <end position="90"/>
    </location>
</feature>
<dbReference type="InterPro" id="IPR004570">
    <property type="entry name" value="Phosphatidylglycerol_P_synth"/>
</dbReference>
<dbReference type="InterPro" id="IPR048254">
    <property type="entry name" value="CDP_ALCOHOL_P_TRANSF_CS"/>
</dbReference>
<dbReference type="PANTHER" id="PTHR14269:SF11">
    <property type="entry name" value="CDP-DIACYLGLYCEROL--GLYCEROL-3-PHOSPHATE 3-PHOSPHATIDYLTRANSFERASE"/>
    <property type="match status" value="1"/>
</dbReference>
<evidence type="ECO:0000256" key="7">
    <source>
        <dbReference type="ARBA" id="ARBA00023098"/>
    </source>
</evidence>
<dbReference type="GO" id="GO:0008444">
    <property type="term" value="F:CDP-diacylglycerol-glycerol-3-phosphate 3-phosphatidyltransferase activity"/>
    <property type="evidence" value="ECO:0007669"/>
    <property type="project" value="UniProtKB-EC"/>
</dbReference>
<keyword evidence="3" id="KW-0444">Lipid biosynthesis</keyword>
<dbReference type="EMBL" id="LNQE01000362">
    <property type="protein sequence ID" value="KUG27099.1"/>
    <property type="molecule type" value="Genomic_DNA"/>
</dbReference>
<dbReference type="GO" id="GO:0005739">
    <property type="term" value="C:mitochondrion"/>
    <property type="evidence" value="ECO:0007669"/>
    <property type="project" value="TreeGrafter"/>
</dbReference>
<dbReference type="PROSITE" id="PS00379">
    <property type="entry name" value="CDP_ALCOHOL_P_TRANSF"/>
    <property type="match status" value="1"/>
</dbReference>
<comment type="subcellular location">
    <subcellularLocation>
        <location evidence="1">Membrane</location>
        <topology evidence="1">Multi-pass membrane protein</topology>
    </subcellularLocation>
</comment>
<organism evidence="12">
    <name type="scientific">hydrocarbon metagenome</name>
    <dbReference type="NCBI Taxonomy" id="938273"/>
    <lineage>
        <taxon>unclassified sequences</taxon>
        <taxon>metagenomes</taxon>
        <taxon>ecological metagenomes</taxon>
    </lineage>
</organism>
<evidence type="ECO:0000256" key="3">
    <source>
        <dbReference type="ARBA" id="ARBA00022516"/>
    </source>
</evidence>
<proteinExistence type="inferred from homology"/>
<evidence type="ECO:0000256" key="11">
    <source>
        <dbReference type="SAM" id="Phobius"/>
    </source>
</evidence>
<dbReference type="AlphaFoldDB" id="A0A0W8G1R0"/>